<keyword evidence="9" id="KW-0378">Hydrolase</keyword>
<evidence type="ECO:0000256" key="5">
    <source>
        <dbReference type="ARBA" id="ARBA00022695"/>
    </source>
</evidence>
<dbReference type="PANTHER" id="PTHR30231:SF41">
    <property type="entry name" value="DNA POLYMERASE III SUBUNIT EPSILON"/>
    <property type="match status" value="1"/>
</dbReference>
<dbReference type="InterPro" id="IPR013520">
    <property type="entry name" value="Ribonucl_H"/>
</dbReference>
<accession>A0A381SLU2</accession>
<evidence type="ECO:0000256" key="13">
    <source>
        <dbReference type="ARBA" id="ARBA00023211"/>
    </source>
</evidence>
<keyword evidence="11" id="KW-0460">Magnesium</keyword>
<keyword evidence="5" id="KW-0548">Nucleotidyltransferase</keyword>
<gene>
    <name evidence="15" type="ORF">METZ01_LOCUS57876</name>
</gene>
<evidence type="ECO:0000256" key="7">
    <source>
        <dbReference type="ARBA" id="ARBA00022722"/>
    </source>
</evidence>
<evidence type="ECO:0000259" key="14">
    <source>
        <dbReference type="SMART" id="SM00479"/>
    </source>
</evidence>
<evidence type="ECO:0000256" key="1">
    <source>
        <dbReference type="ARBA" id="ARBA00001936"/>
    </source>
</evidence>
<dbReference type="GO" id="GO:0008408">
    <property type="term" value="F:3'-5' exonuclease activity"/>
    <property type="evidence" value="ECO:0007669"/>
    <property type="project" value="TreeGrafter"/>
</dbReference>
<dbReference type="InterPro" id="IPR036397">
    <property type="entry name" value="RNaseH_sf"/>
</dbReference>
<evidence type="ECO:0000256" key="11">
    <source>
        <dbReference type="ARBA" id="ARBA00022842"/>
    </source>
</evidence>
<evidence type="ECO:0000256" key="8">
    <source>
        <dbReference type="ARBA" id="ARBA00022723"/>
    </source>
</evidence>
<keyword evidence="13" id="KW-0464">Manganese</keyword>
<keyword evidence="6" id="KW-0235">DNA replication</keyword>
<name>A0A381SLU2_9ZZZZ</name>
<dbReference type="AlphaFoldDB" id="A0A381SLU2"/>
<evidence type="ECO:0000256" key="6">
    <source>
        <dbReference type="ARBA" id="ARBA00022705"/>
    </source>
</evidence>
<dbReference type="NCBIfam" id="TIGR00573">
    <property type="entry name" value="dnaq"/>
    <property type="match status" value="1"/>
</dbReference>
<reference evidence="15" key="1">
    <citation type="submission" date="2018-05" db="EMBL/GenBank/DDBJ databases">
        <authorList>
            <person name="Lanie J.A."/>
            <person name="Ng W.-L."/>
            <person name="Kazmierczak K.M."/>
            <person name="Andrzejewski T.M."/>
            <person name="Davidsen T.M."/>
            <person name="Wayne K.J."/>
            <person name="Tettelin H."/>
            <person name="Glass J.I."/>
            <person name="Rusch D."/>
            <person name="Podicherti R."/>
            <person name="Tsui H.-C.T."/>
            <person name="Winkler M.E."/>
        </authorList>
    </citation>
    <scope>NUCLEOTIDE SEQUENCE</scope>
</reference>
<organism evidence="15">
    <name type="scientific">marine metagenome</name>
    <dbReference type="NCBI Taxonomy" id="408172"/>
    <lineage>
        <taxon>unclassified sequences</taxon>
        <taxon>metagenomes</taxon>
        <taxon>ecological metagenomes</taxon>
    </lineage>
</organism>
<evidence type="ECO:0000256" key="4">
    <source>
        <dbReference type="ARBA" id="ARBA00022679"/>
    </source>
</evidence>
<dbReference type="CDD" id="cd06131">
    <property type="entry name" value="DNA_pol_III_epsilon_Ecoli_like"/>
    <property type="match status" value="1"/>
</dbReference>
<evidence type="ECO:0000256" key="12">
    <source>
        <dbReference type="ARBA" id="ARBA00022932"/>
    </source>
</evidence>
<evidence type="ECO:0000256" key="10">
    <source>
        <dbReference type="ARBA" id="ARBA00022839"/>
    </source>
</evidence>
<dbReference type="SUPFAM" id="SSF53098">
    <property type="entry name" value="Ribonuclease H-like"/>
    <property type="match status" value="1"/>
</dbReference>
<dbReference type="Gene3D" id="3.30.420.10">
    <property type="entry name" value="Ribonuclease H-like superfamily/Ribonuclease H"/>
    <property type="match status" value="1"/>
</dbReference>
<dbReference type="GO" id="GO:0046872">
    <property type="term" value="F:metal ion binding"/>
    <property type="evidence" value="ECO:0007669"/>
    <property type="project" value="UniProtKB-KW"/>
</dbReference>
<comment type="cofactor">
    <cofactor evidence="2">
        <name>Mg(2+)</name>
        <dbReference type="ChEBI" id="CHEBI:18420"/>
    </cofactor>
</comment>
<dbReference type="EMBL" id="UINC01003290">
    <property type="protein sequence ID" value="SVA05022.1"/>
    <property type="molecule type" value="Genomic_DNA"/>
</dbReference>
<dbReference type="NCBIfam" id="NF004316">
    <property type="entry name" value="PRK05711.1"/>
    <property type="match status" value="1"/>
</dbReference>
<dbReference type="NCBIfam" id="TIGR01406">
    <property type="entry name" value="dnaQ_proteo"/>
    <property type="match status" value="1"/>
</dbReference>
<dbReference type="InterPro" id="IPR012337">
    <property type="entry name" value="RNaseH-like_sf"/>
</dbReference>
<sequence>MKHRQIALDTETTGFSVDKGHRIIEIGGVEIIDRRVTGQEYHCFINPGREIDEGAKKVHGISQEELLDKPIFEEIVDEFLGFLNGAELIMHNAQFDVSFIENELRLMGHEKPLITDHGSILDTLILAREKHPGQRNSLDALCKRYEIDNSKRQMHGALIDADLLSRVYLTMTGGQKILLLEEEFLSTDKETFLESKEKISKLNLLIKKPSSDELKLHEEFLDKMSEQGICVWRNEK</sequence>
<keyword evidence="10" id="KW-0269">Exonuclease</keyword>
<evidence type="ECO:0000313" key="15">
    <source>
        <dbReference type="EMBL" id="SVA05022.1"/>
    </source>
</evidence>
<keyword evidence="7" id="KW-0540">Nuclease</keyword>
<protein>
    <recommendedName>
        <fullName evidence="3">DNA polymerase III subunit epsilon</fullName>
    </recommendedName>
</protein>
<keyword evidence="12" id="KW-0239">DNA-directed DNA polymerase</keyword>
<dbReference type="InterPro" id="IPR006054">
    <property type="entry name" value="DnaQ"/>
</dbReference>
<comment type="cofactor">
    <cofactor evidence="1">
        <name>Mn(2+)</name>
        <dbReference type="ChEBI" id="CHEBI:29035"/>
    </cofactor>
</comment>
<feature type="domain" description="Exonuclease" evidence="14">
    <location>
        <begin position="4"/>
        <end position="177"/>
    </location>
</feature>
<evidence type="ECO:0000256" key="9">
    <source>
        <dbReference type="ARBA" id="ARBA00022801"/>
    </source>
</evidence>
<dbReference type="FunFam" id="3.30.420.10:FF:000012">
    <property type="entry name" value="DNA polymerase III subunit epsilon"/>
    <property type="match status" value="1"/>
</dbReference>
<proteinExistence type="predicted"/>
<dbReference type="GO" id="GO:0005829">
    <property type="term" value="C:cytosol"/>
    <property type="evidence" value="ECO:0007669"/>
    <property type="project" value="TreeGrafter"/>
</dbReference>
<dbReference type="Pfam" id="PF00929">
    <property type="entry name" value="RNase_T"/>
    <property type="match status" value="1"/>
</dbReference>
<evidence type="ECO:0000256" key="2">
    <source>
        <dbReference type="ARBA" id="ARBA00001946"/>
    </source>
</evidence>
<dbReference type="GO" id="GO:0003887">
    <property type="term" value="F:DNA-directed DNA polymerase activity"/>
    <property type="evidence" value="ECO:0007669"/>
    <property type="project" value="UniProtKB-KW"/>
</dbReference>
<dbReference type="InterPro" id="IPR006309">
    <property type="entry name" value="DnaQ_proteo"/>
</dbReference>
<dbReference type="GO" id="GO:0003677">
    <property type="term" value="F:DNA binding"/>
    <property type="evidence" value="ECO:0007669"/>
    <property type="project" value="InterPro"/>
</dbReference>
<dbReference type="GO" id="GO:0045004">
    <property type="term" value="P:DNA replication proofreading"/>
    <property type="evidence" value="ECO:0007669"/>
    <property type="project" value="TreeGrafter"/>
</dbReference>
<keyword evidence="4" id="KW-0808">Transferase</keyword>
<evidence type="ECO:0000256" key="3">
    <source>
        <dbReference type="ARBA" id="ARBA00020352"/>
    </source>
</evidence>
<dbReference type="SMART" id="SM00479">
    <property type="entry name" value="EXOIII"/>
    <property type="match status" value="1"/>
</dbReference>
<dbReference type="PANTHER" id="PTHR30231">
    <property type="entry name" value="DNA POLYMERASE III SUBUNIT EPSILON"/>
    <property type="match status" value="1"/>
</dbReference>
<keyword evidence="8" id="KW-0479">Metal-binding</keyword>